<proteinExistence type="predicted"/>
<dbReference type="OMA" id="QKKPMRV"/>
<feature type="region of interest" description="Disordered" evidence="1">
    <location>
        <begin position="234"/>
        <end position="297"/>
    </location>
</feature>
<dbReference type="VEuPathDB" id="TriTrypDB:Lsey_0093_0250"/>
<accession>A0A0N0P685</accession>
<sequence>MCSLEAEHQPVEEHVESAPADENTNNEEQQLVSPDGELQDEAQPEQIDEQSANAADGVAVDENGEVKEDVLAEENLTDPSVFKMAVREVDECYMSVIRGLNAFSQDDEEVYGNAVEICNDIIAVEQNLFSEAPSYVIDYIASYRTKTDKYNSSVQPRLTFPTAEGTPRSWEERRAYVDPGVPLMLPFDVERFKKTHPELAQSEGTYHDLFYGDGSKVAFEPPADNKRKAIEEEQKKAYHPAKKAPLSFEPLQKKPMRVSADFVPSCAEVKSPRPTNHTKPATKAQPKNGTRNSAKKP</sequence>
<reference evidence="2 3" key="1">
    <citation type="journal article" date="2015" name="PLoS Pathog.">
        <title>Leptomonas seymouri: Adaptations to the Dixenous Life Cycle Analyzed by Genome Sequencing, Transcriptome Profiling and Co-infection with Leishmania donovani.</title>
        <authorList>
            <person name="Kraeva N."/>
            <person name="Butenko A."/>
            <person name="Hlavacova J."/>
            <person name="Kostygov A."/>
            <person name="Myskova J."/>
            <person name="Grybchuk D."/>
            <person name="Lestinova T."/>
            <person name="Votypka J."/>
            <person name="Volf P."/>
            <person name="Opperdoes F."/>
            <person name="Flegontov P."/>
            <person name="Lukes J."/>
            <person name="Yurchenko V."/>
        </authorList>
    </citation>
    <scope>NUCLEOTIDE SEQUENCE [LARGE SCALE GENOMIC DNA]</scope>
    <source>
        <strain evidence="2 3">ATCC 30220</strain>
    </source>
</reference>
<feature type="region of interest" description="Disordered" evidence="1">
    <location>
        <begin position="1"/>
        <end position="59"/>
    </location>
</feature>
<feature type="compositionally biased region" description="Polar residues" evidence="1">
    <location>
        <begin position="273"/>
        <end position="297"/>
    </location>
</feature>
<feature type="compositionally biased region" description="Basic and acidic residues" evidence="1">
    <location>
        <begin position="1"/>
        <end position="16"/>
    </location>
</feature>
<comment type="caution">
    <text evidence="2">The sequence shown here is derived from an EMBL/GenBank/DDBJ whole genome shotgun (WGS) entry which is preliminary data.</text>
</comment>
<feature type="compositionally biased region" description="Acidic residues" evidence="1">
    <location>
        <begin position="37"/>
        <end position="48"/>
    </location>
</feature>
<dbReference type="Proteomes" id="UP000038009">
    <property type="component" value="Unassembled WGS sequence"/>
</dbReference>
<name>A0A0N0P685_LEPSE</name>
<feature type="compositionally biased region" description="Polar residues" evidence="1">
    <location>
        <begin position="22"/>
        <end position="32"/>
    </location>
</feature>
<evidence type="ECO:0000313" key="2">
    <source>
        <dbReference type="EMBL" id="KPI87329.1"/>
    </source>
</evidence>
<organism evidence="2 3">
    <name type="scientific">Leptomonas seymouri</name>
    <dbReference type="NCBI Taxonomy" id="5684"/>
    <lineage>
        <taxon>Eukaryota</taxon>
        <taxon>Discoba</taxon>
        <taxon>Euglenozoa</taxon>
        <taxon>Kinetoplastea</taxon>
        <taxon>Metakinetoplastina</taxon>
        <taxon>Trypanosomatida</taxon>
        <taxon>Trypanosomatidae</taxon>
        <taxon>Leishmaniinae</taxon>
        <taxon>Leptomonas</taxon>
    </lineage>
</organism>
<protein>
    <submittedName>
        <fullName evidence="2">Uncharacterized protein</fullName>
    </submittedName>
</protein>
<evidence type="ECO:0000256" key="1">
    <source>
        <dbReference type="SAM" id="MobiDB-lite"/>
    </source>
</evidence>
<keyword evidence="3" id="KW-1185">Reference proteome</keyword>
<dbReference type="OrthoDB" id="260335at2759"/>
<dbReference type="AlphaFoldDB" id="A0A0N0P685"/>
<dbReference type="EMBL" id="LJSK01000093">
    <property type="protein sequence ID" value="KPI87329.1"/>
    <property type="molecule type" value="Genomic_DNA"/>
</dbReference>
<gene>
    <name evidence="2" type="ORF">ABL78_3612</name>
</gene>
<evidence type="ECO:0000313" key="3">
    <source>
        <dbReference type="Proteomes" id="UP000038009"/>
    </source>
</evidence>